<evidence type="ECO:0000313" key="3">
    <source>
        <dbReference type="EMBL" id="WAR23197.1"/>
    </source>
</evidence>
<name>A0ABY7FM35_MYAAR</name>
<keyword evidence="4" id="KW-1185">Reference proteome</keyword>
<reference evidence="3" key="1">
    <citation type="submission" date="2022-11" db="EMBL/GenBank/DDBJ databases">
        <title>Centuries of genome instability and evolution in soft-shell clam transmissible cancer (bioRxiv).</title>
        <authorList>
            <person name="Hart S.F.M."/>
            <person name="Yonemitsu M.A."/>
            <person name="Giersch R.M."/>
            <person name="Beal B.F."/>
            <person name="Arriagada G."/>
            <person name="Davis B.W."/>
            <person name="Ostrander E.A."/>
            <person name="Goff S.P."/>
            <person name="Metzger M.J."/>
        </authorList>
    </citation>
    <scope>NUCLEOTIDE SEQUENCE</scope>
    <source>
        <strain evidence="3">MELC-2E11</strain>
        <tissue evidence="3">Siphon/mantle</tissue>
    </source>
</reference>
<dbReference type="Pfam" id="PF23265">
    <property type="entry name" value="Ig-like_KY"/>
    <property type="match status" value="1"/>
</dbReference>
<dbReference type="InterPro" id="IPR056564">
    <property type="entry name" value="Ig-like_KY"/>
</dbReference>
<sequence>MTNHLAAGLQRIKMLKASSKHTDTFPNLLRCLQEKLTDSRHRELYLVRGIMAWIAHNQTANGRWRYNTPLGIVKEMIERRVTAVEVFATFFGYANIEHEIIRGRAKAVKYRAGDPDSDYLKNHSWIMFKADGTWHLMQPDWCIQKRIGFEHGDETDIEDSHGGNVALKGQSAGTFIYEVNDFWFCTRPNVFVKRCFPDDSQMQNPNKRGEVLLKMVKEFLNVPDYRQGYFTYGLTLISEKSCNIKSKNGMCCISLLADKKFSGRLDFAYELTLLSSNANNLITKQLRRLVMSQVKNTDTFVFEIRLPAVGVYFFKLSVGLFDSKSSKQNCLQFRITCDKAVENCKLCPEDGGLGVFGFGPEAEDAGLRSPYVLGAKVVVKPDKKLKQNVMSFHTDDDPNNEREYEAVMFGNDFADEGAVEVSFDGQVETVYNKDKRKVDVKANIPKDGEYSVVVKTKRKGEKQSSKPAACYVVTTKNDKENEKNEQQLNESIKKTKLYKNLEKKKEKIVRARTSLENLHSDIDSLMKELNV</sequence>
<proteinExistence type="predicted"/>
<feature type="domain" description="KY-like immunoglobulin-like" evidence="2">
    <location>
        <begin position="217"/>
        <end position="348"/>
    </location>
</feature>
<feature type="coiled-coil region" evidence="1">
    <location>
        <begin position="498"/>
        <end position="528"/>
    </location>
</feature>
<evidence type="ECO:0000256" key="1">
    <source>
        <dbReference type="SAM" id="Coils"/>
    </source>
</evidence>
<gene>
    <name evidence="3" type="ORF">MAR_036866</name>
</gene>
<protein>
    <submittedName>
        <fullName evidence="3">HIL-like protein</fullName>
    </submittedName>
</protein>
<evidence type="ECO:0000259" key="2">
    <source>
        <dbReference type="Pfam" id="PF23265"/>
    </source>
</evidence>
<evidence type="ECO:0000313" key="4">
    <source>
        <dbReference type="Proteomes" id="UP001164746"/>
    </source>
</evidence>
<accession>A0ABY7FM35</accession>
<dbReference type="PANTHER" id="PTHR47020">
    <property type="entry name" value="HILLARIN"/>
    <property type="match status" value="1"/>
</dbReference>
<dbReference type="InterPro" id="IPR053041">
    <property type="entry name" value="Transglut-like_Superfamily_Mod"/>
</dbReference>
<organism evidence="3 4">
    <name type="scientific">Mya arenaria</name>
    <name type="common">Soft-shell clam</name>
    <dbReference type="NCBI Taxonomy" id="6604"/>
    <lineage>
        <taxon>Eukaryota</taxon>
        <taxon>Metazoa</taxon>
        <taxon>Spiralia</taxon>
        <taxon>Lophotrochozoa</taxon>
        <taxon>Mollusca</taxon>
        <taxon>Bivalvia</taxon>
        <taxon>Autobranchia</taxon>
        <taxon>Heteroconchia</taxon>
        <taxon>Euheterodonta</taxon>
        <taxon>Imparidentia</taxon>
        <taxon>Neoheterodontei</taxon>
        <taxon>Myida</taxon>
        <taxon>Myoidea</taxon>
        <taxon>Myidae</taxon>
        <taxon>Mya</taxon>
    </lineage>
</organism>
<dbReference type="Proteomes" id="UP001164746">
    <property type="component" value="Chromosome 13"/>
</dbReference>
<keyword evidence="1" id="KW-0175">Coiled coil</keyword>
<dbReference type="EMBL" id="CP111024">
    <property type="protein sequence ID" value="WAR23197.1"/>
    <property type="molecule type" value="Genomic_DNA"/>
</dbReference>
<dbReference type="PANTHER" id="PTHR47020:SF1">
    <property type="entry name" value="HILLARIN"/>
    <property type="match status" value="1"/>
</dbReference>